<evidence type="ECO:0000313" key="14">
    <source>
        <dbReference type="Proteomes" id="UP000694864"/>
    </source>
</evidence>
<reference evidence="15" key="2">
    <citation type="submission" date="2025-08" db="UniProtKB">
        <authorList>
            <consortium name="RefSeq"/>
        </authorList>
    </citation>
    <scope>IDENTIFICATION</scope>
    <source>
        <tissue evidence="15">Leaf</tissue>
    </source>
</reference>
<feature type="transmembrane region" description="Helical" evidence="12">
    <location>
        <begin position="6"/>
        <end position="22"/>
    </location>
</feature>
<evidence type="ECO:0000313" key="15">
    <source>
        <dbReference type="RefSeq" id="XP_010476505.1"/>
    </source>
</evidence>
<evidence type="ECO:0000256" key="7">
    <source>
        <dbReference type="ARBA" id="ARBA00022771"/>
    </source>
</evidence>
<keyword evidence="5 12" id="KW-0812">Transmembrane</keyword>
<organism evidence="14 15">
    <name type="scientific">Camelina sativa</name>
    <name type="common">False flax</name>
    <name type="synonym">Myagrum sativum</name>
    <dbReference type="NCBI Taxonomy" id="90675"/>
    <lineage>
        <taxon>Eukaryota</taxon>
        <taxon>Viridiplantae</taxon>
        <taxon>Streptophyta</taxon>
        <taxon>Embryophyta</taxon>
        <taxon>Tracheophyta</taxon>
        <taxon>Spermatophyta</taxon>
        <taxon>Magnoliopsida</taxon>
        <taxon>eudicotyledons</taxon>
        <taxon>Gunneridae</taxon>
        <taxon>Pentapetalae</taxon>
        <taxon>rosids</taxon>
        <taxon>malvids</taxon>
        <taxon>Brassicales</taxon>
        <taxon>Brassicaceae</taxon>
        <taxon>Camelineae</taxon>
        <taxon>Camelina</taxon>
    </lineage>
</organism>
<dbReference type="PANTHER" id="PTHR47568">
    <property type="match status" value="1"/>
</dbReference>
<comment type="subcellular location">
    <subcellularLocation>
        <location evidence="2">Membrane</location>
        <topology evidence="2">Multi-pass membrane protein</topology>
    </subcellularLocation>
</comment>
<evidence type="ECO:0000256" key="5">
    <source>
        <dbReference type="ARBA" id="ARBA00022692"/>
    </source>
</evidence>
<feature type="transmembrane region" description="Helical" evidence="12">
    <location>
        <begin position="227"/>
        <end position="251"/>
    </location>
</feature>
<protein>
    <recommendedName>
        <fullName evidence="3">RING-type E3 ubiquitin transferase</fullName>
        <ecNumber evidence="3">2.3.2.27</ecNumber>
    </recommendedName>
</protein>
<accession>A0ABM0WUU7</accession>
<dbReference type="EC" id="2.3.2.27" evidence="3"/>
<keyword evidence="4" id="KW-0808">Transferase</keyword>
<keyword evidence="6" id="KW-0479">Metal-binding</keyword>
<evidence type="ECO:0000259" key="13">
    <source>
        <dbReference type="Pfam" id="PF12483"/>
    </source>
</evidence>
<keyword evidence="8" id="KW-0833">Ubl conjugation pathway</keyword>
<evidence type="ECO:0000256" key="3">
    <source>
        <dbReference type="ARBA" id="ARBA00012483"/>
    </source>
</evidence>
<feature type="domain" description="E3 Ubiquitin ligase MUL1-like" evidence="13">
    <location>
        <begin position="112"/>
        <end position="242"/>
    </location>
</feature>
<dbReference type="InterPro" id="IPR044231">
    <property type="entry name" value="SP1/SPL1"/>
</dbReference>
<keyword evidence="14" id="KW-1185">Reference proteome</keyword>
<dbReference type="GeneID" id="104755749"/>
<keyword evidence="11 12" id="KW-0472">Membrane</keyword>
<reference evidence="14" key="1">
    <citation type="journal article" date="2014" name="Nat. Commun.">
        <title>The emerging biofuel crop Camelina sativa retains a highly undifferentiated hexaploid genome structure.</title>
        <authorList>
            <person name="Kagale S."/>
            <person name="Koh C."/>
            <person name="Nixon J."/>
            <person name="Bollina V."/>
            <person name="Clarke W.E."/>
            <person name="Tuteja R."/>
            <person name="Spillane C."/>
            <person name="Robinson S.J."/>
            <person name="Links M.G."/>
            <person name="Clarke C."/>
            <person name="Higgins E.E."/>
            <person name="Huebert T."/>
            <person name="Sharpe A.G."/>
            <person name="Parkin I.A."/>
        </authorList>
    </citation>
    <scope>NUCLEOTIDE SEQUENCE [LARGE SCALE GENOMIC DNA]</scope>
    <source>
        <strain evidence="14">cv. DH55</strain>
    </source>
</reference>
<name>A0ABM0WUU7_CAMSA</name>
<proteinExistence type="predicted"/>
<dbReference type="InterPro" id="IPR022170">
    <property type="entry name" value="MUL1-like"/>
</dbReference>
<dbReference type="Proteomes" id="UP000694864">
    <property type="component" value="Chromosome 17"/>
</dbReference>
<dbReference type="PANTHER" id="PTHR47568:SF3">
    <property type="entry name" value="RING-TYPE E3 UBIQUITIN TRANSFERASE"/>
    <property type="match status" value="1"/>
</dbReference>
<evidence type="ECO:0000256" key="1">
    <source>
        <dbReference type="ARBA" id="ARBA00000900"/>
    </source>
</evidence>
<dbReference type="Pfam" id="PF12483">
    <property type="entry name" value="GIDE"/>
    <property type="match status" value="1"/>
</dbReference>
<evidence type="ECO:0000256" key="11">
    <source>
        <dbReference type="ARBA" id="ARBA00023136"/>
    </source>
</evidence>
<evidence type="ECO:0000256" key="8">
    <source>
        <dbReference type="ARBA" id="ARBA00022786"/>
    </source>
</evidence>
<dbReference type="RefSeq" id="XP_010476505.1">
    <property type="nucleotide sequence ID" value="XM_010478203.1"/>
</dbReference>
<evidence type="ECO:0000256" key="6">
    <source>
        <dbReference type="ARBA" id="ARBA00022723"/>
    </source>
</evidence>
<evidence type="ECO:0000256" key="12">
    <source>
        <dbReference type="SAM" id="Phobius"/>
    </source>
</evidence>
<evidence type="ECO:0000256" key="9">
    <source>
        <dbReference type="ARBA" id="ARBA00022833"/>
    </source>
</evidence>
<evidence type="ECO:0000256" key="4">
    <source>
        <dbReference type="ARBA" id="ARBA00022679"/>
    </source>
</evidence>
<keyword evidence="10 12" id="KW-1133">Transmembrane helix</keyword>
<keyword evidence="7" id="KW-0863">Zinc-finger</keyword>
<comment type="catalytic activity">
    <reaction evidence="1">
        <text>S-ubiquitinyl-[E2 ubiquitin-conjugating enzyme]-L-cysteine + [acceptor protein]-L-lysine = [E2 ubiquitin-conjugating enzyme]-L-cysteine + N(6)-ubiquitinyl-[acceptor protein]-L-lysine.</text>
        <dbReference type="EC" id="2.3.2.27"/>
    </reaction>
</comment>
<evidence type="ECO:0000256" key="2">
    <source>
        <dbReference type="ARBA" id="ARBA00004141"/>
    </source>
</evidence>
<evidence type="ECO:0000256" key="10">
    <source>
        <dbReference type="ARBA" id="ARBA00022989"/>
    </source>
</evidence>
<sequence length="297" mass="32820">MESLLLEVAVFLSCGGVGYYLFGRKIRRRADYLDSITRVHDLNRLDDELVAKNTTSLIVVVSGRVGSAAPLNCKNNGLLAVLVKEQAKVDCEIELEDGGLVKTSLNFLLRQEETPWYLEDNTGHQVNVLGVEDAVGFHGIFNYYPFDMPASELFEGVVLPQGTKVLEHNCHGRALNIGTYLTFVGKAVKDKAGNLVIQGPKGRSLRVSKGEGSFESMVDRLKSKSEAWIRMGLIFGTLAVTLFVMYGVVYLRKALLEELDRRSKKKSKSYSGTTHQREKSDTSPLPVGLACLLVEDC</sequence>
<gene>
    <name evidence="15" type="primary">LOC104755749</name>
</gene>
<keyword evidence="9" id="KW-0862">Zinc</keyword>